<proteinExistence type="predicted"/>
<keyword evidence="2" id="KW-1185">Reference proteome</keyword>
<dbReference type="EMBL" id="FMHY01000002">
    <property type="protein sequence ID" value="SCL63296.1"/>
    <property type="molecule type" value="Genomic_DNA"/>
</dbReference>
<accession>A0A1C6VAE9</accession>
<gene>
    <name evidence="1" type="ORF">GA0070604_4942</name>
</gene>
<organism evidence="1 2">
    <name type="scientific">Micromonospora eburnea</name>
    <dbReference type="NCBI Taxonomy" id="227316"/>
    <lineage>
        <taxon>Bacteria</taxon>
        <taxon>Bacillati</taxon>
        <taxon>Actinomycetota</taxon>
        <taxon>Actinomycetes</taxon>
        <taxon>Micromonosporales</taxon>
        <taxon>Micromonosporaceae</taxon>
        <taxon>Micromonospora</taxon>
    </lineage>
</organism>
<sequence>MRTRGGGWSSVVRLLAAIVLALGVGVVALGQAAQAAPRTVSDHESSEFGVAACYEGYIPNSSLYSGNVSVHVHGSACTTRWARIVWDDNNSCCTPLWGKIERQVNGTYGWQTTHSKTIKLGFGAFGTHYTDTVPWVQYSDQRFRACYSYGSTLPSTWTCGPAVG</sequence>
<dbReference type="Proteomes" id="UP000199696">
    <property type="component" value="Unassembled WGS sequence"/>
</dbReference>
<evidence type="ECO:0000313" key="1">
    <source>
        <dbReference type="EMBL" id="SCL63296.1"/>
    </source>
</evidence>
<name>A0A1C6VAE9_9ACTN</name>
<reference evidence="2" key="1">
    <citation type="submission" date="2016-06" db="EMBL/GenBank/DDBJ databases">
        <authorList>
            <person name="Varghese N."/>
            <person name="Submissions Spin"/>
        </authorList>
    </citation>
    <scope>NUCLEOTIDE SEQUENCE [LARGE SCALE GENOMIC DNA]</scope>
    <source>
        <strain evidence="2">DSM 44814</strain>
    </source>
</reference>
<protein>
    <submittedName>
        <fullName evidence="1">Uncharacterized protein</fullName>
    </submittedName>
</protein>
<evidence type="ECO:0000313" key="2">
    <source>
        <dbReference type="Proteomes" id="UP000199696"/>
    </source>
</evidence>
<dbReference type="AlphaFoldDB" id="A0A1C6VAE9"/>